<reference evidence="5" key="1">
    <citation type="journal article" date="2023" name="BMC Genomics">
        <title>Chromosome-level genome assemblies of Cutaneotrichosporon spp. (Trichosporonales, Basidiomycota) reveal imbalanced evolution between nucleotide sequences and chromosome synteny.</title>
        <authorList>
            <person name="Kobayashi Y."/>
            <person name="Kayamori A."/>
            <person name="Aoki K."/>
            <person name="Shiwa Y."/>
            <person name="Matsutani M."/>
            <person name="Fujita N."/>
            <person name="Sugita T."/>
            <person name="Iwasaki W."/>
            <person name="Tanaka N."/>
            <person name="Takashima M."/>
        </authorList>
    </citation>
    <scope>NUCLEOTIDE SEQUENCE</scope>
    <source>
        <strain evidence="5">HIS019</strain>
    </source>
</reference>
<dbReference type="RefSeq" id="XP_060457329.1">
    <property type="nucleotide sequence ID" value="XM_060600768.1"/>
</dbReference>
<dbReference type="Proteomes" id="UP001233271">
    <property type="component" value="Chromosome 4"/>
</dbReference>
<dbReference type="SMART" id="SM00248">
    <property type="entry name" value="ANK"/>
    <property type="match status" value="2"/>
</dbReference>
<dbReference type="InterPro" id="IPR002110">
    <property type="entry name" value="Ankyrin_rpt"/>
</dbReference>
<organism evidence="5 6">
    <name type="scientific">Cutaneotrichosporon cavernicola</name>
    <dbReference type="NCBI Taxonomy" id="279322"/>
    <lineage>
        <taxon>Eukaryota</taxon>
        <taxon>Fungi</taxon>
        <taxon>Dikarya</taxon>
        <taxon>Basidiomycota</taxon>
        <taxon>Agaricomycotina</taxon>
        <taxon>Tremellomycetes</taxon>
        <taxon>Trichosporonales</taxon>
        <taxon>Trichosporonaceae</taxon>
        <taxon>Cutaneotrichosporon</taxon>
    </lineage>
</organism>
<sequence length="197" mass="20753">MAPTPDEFEDLVLSARYGDLEDVQAFADAYGWGAVSSARDDRGNSVLHMACGNGHLDVVKLILANVPASALPALISAKNEAGSPAVHWAVLNNHVACVQALVDVPDTNGGGIQVLKQCNGAGRDAFAEALFSGEGKEEVAGWIEGYIWKIEGDDDEVRMTAGVAAEEEVPSRDEQGVEPVEVEPVDDVADKAAQLKV</sequence>
<evidence type="ECO:0000256" key="2">
    <source>
        <dbReference type="ARBA" id="ARBA00023043"/>
    </source>
</evidence>
<dbReference type="PROSITE" id="PS50088">
    <property type="entry name" value="ANK_REPEAT"/>
    <property type="match status" value="1"/>
</dbReference>
<name>A0AA48L4Y2_9TREE</name>
<evidence type="ECO:0000256" key="3">
    <source>
        <dbReference type="PROSITE-ProRule" id="PRU00023"/>
    </source>
</evidence>
<dbReference type="PROSITE" id="PS50297">
    <property type="entry name" value="ANK_REP_REGION"/>
    <property type="match status" value="1"/>
</dbReference>
<dbReference type="AlphaFoldDB" id="A0AA48L4Y2"/>
<evidence type="ECO:0000313" key="5">
    <source>
        <dbReference type="EMBL" id="BEI92064.1"/>
    </source>
</evidence>
<protein>
    <recommendedName>
        <fullName evidence="7">Ankyrin</fullName>
    </recommendedName>
</protein>
<gene>
    <name evidence="5" type="primary">YAR1</name>
    <name evidence="5" type="ORF">CcaverHIS019_0408840</name>
</gene>
<keyword evidence="6" id="KW-1185">Reference proteome</keyword>
<dbReference type="InterPro" id="IPR036770">
    <property type="entry name" value="Ankyrin_rpt-contain_sf"/>
</dbReference>
<dbReference type="PANTHER" id="PTHR24126">
    <property type="entry name" value="ANKYRIN REPEAT, PH AND SEC7 DOMAIN CONTAINING PROTEIN SECG-RELATED"/>
    <property type="match status" value="1"/>
</dbReference>
<dbReference type="GeneID" id="85495934"/>
<evidence type="ECO:0000313" key="6">
    <source>
        <dbReference type="Proteomes" id="UP001233271"/>
    </source>
</evidence>
<evidence type="ECO:0008006" key="7">
    <source>
        <dbReference type="Google" id="ProtNLM"/>
    </source>
</evidence>
<dbReference type="KEGG" id="ccac:CcaHIS019_0408840"/>
<proteinExistence type="predicted"/>
<accession>A0AA48L4Y2</accession>
<feature type="region of interest" description="Disordered" evidence="4">
    <location>
        <begin position="165"/>
        <end position="197"/>
    </location>
</feature>
<dbReference type="Gene3D" id="1.25.40.20">
    <property type="entry name" value="Ankyrin repeat-containing domain"/>
    <property type="match status" value="1"/>
</dbReference>
<dbReference type="SUPFAM" id="SSF48403">
    <property type="entry name" value="Ankyrin repeat"/>
    <property type="match status" value="1"/>
</dbReference>
<dbReference type="EMBL" id="AP028215">
    <property type="protein sequence ID" value="BEI92064.1"/>
    <property type="molecule type" value="Genomic_DNA"/>
</dbReference>
<keyword evidence="2 3" id="KW-0040">ANK repeat</keyword>
<dbReference type="Pfam" id="PF12796">
    <property type="entry name" value="Ank_2"/>
    <property type="match status" value="1"/>
</dbReference>
<keyword evidence="1" id="KW-0677">Repeat</keyword>
<evidence type="ECO:0000256" key="4">
    <source>
        <dbReference type="SAM" id="MobiDB-lite"/>
    </source>
</evidence>
<feature type="repeat" description="ANK" evidence="3">
    <location>
        <begin position="42"/>
        <end position="63"/>
    </location>
</feature>
<dbReference type="PANTHER" id="PTHR24126:SF14">
    <property type="entry name" value="ANK_REP_REGION DOMAIN-CONTAINING PROTEIN"/>
    <property type="match status" value="1"/>
</dbReference>
<evidence type="ECO:0000256" key="1">
    <source>
        <dbReference type="ARBA" id="ARBA00022737"/>
    </source>
</evidence>